<reference evidence="2 3" key="1">
    <citation type="submission" date="2016-02" db="EMBL/GenBank/DDBJ databases">
        <title>Comparison of Clostridium stercorarium subspecies using comparative genomics and transcriptomics.</title>
        <authorList>
            <person name="Schellenberg J."/>
            <person name="Thallinger G."/>
            <person name="Levin D.B."/>
            <person name="Zhang X."/>
            <person name="Alvare G."/>
            <person name="Fristensky B."/>
            <person name="Sparling R."/>
        </authorList>
    </citation>
    <scope>NUCLEOTIDE SEQUENCE [LARGE SCALE GENOMIC DNA]</scope>
    <source>
        <strain evidence="2 3">DSM 2910</strain>
    </source>
</reference>
<evidence type="ECO:0000259" key="1">
    <source>
        <dbReference type="PROSITE" id="PS51746"/>
    </source>
</evidence>
<name>A0A1B1YF08_THEST</name>
<dbReference type="OrthoDB" id="9801841at2"/>
<gene>
    <name evidence="2" type="ORF">CSTERTH_09950</name>
</gene>
<dbReference type="PANTHER" id="PTHR47992">
    <property type="entry name" value="PROTEIN PHOSPHATASE"/>
    <property type="match status" value="1"/>
</dbReference>
<dbReference type="SMART" id="SM00332">
    <property type="entry name" value="PP2Cc"/>
    <property type="match status" value="1"/>
</dbReference>
<organism evidence="2 3">
    <name type="scientific">Thermoclostridium stercorarium subsp. thermolacticum DSM 2910</name>
    <dbReference type="NCBI Taxonomy" id="1121336"/>
    <lineage>
        <taxon>Bacteria</taxon>
        <taxon>Bacillati</taxon>
        <taxon>Bacillota</taxon>
        <taxon>Clostridia</taxon>
        <taxon>Eubacteriales</taxon>
        <taxon>Oscillospiraceae</taxon>
        <taxon>Thermoclostridium</taxon>
    </lineage>
</organism>
<protein>
    <submittedName>
        <fullName evidence="2">Serine/threonine protein phosphatase</fullName>
    </submittedName>
</protein>
<dbReference type="InterPro" id="IPR015655">
    <property type="entry name" value="PP2C"/>
</dbReference>
<dbReference type="SUPFAM" id="SSF81606">
    <property type="entry name" value="PP2C-like"/>
    <property type="match status" value="1"/>
</dbReference>
<dbReference type="Gene3D" id="3.60.40.10">
    <property type="entry name" value="PPM-type phosphatase domain"/>
    <property type="match status" value="1"/>
</dbReference>
<accession>A0A1B1YF08</accession>
<dbReference type="RefSeq" id="WP_015359716.1">
    <property type="nucleotide sequence ID" value="NZ_CP014672.1"/>
</dbReference>
<proteinExistence type="predicted"/>
<dbReference type="InterPro" id="IPR001932">
    <property type="entry name" value="PPM-type_phosphatase-like_dom"/>
</dbReference>
<dbReference type="PROSITE" id="PS51746">
    <property type="entry name" value="PPM_2"/>
    <property type="match status" value="1"/>
</dbReference>
<dbReference type="InterPro" id="IPR036457">
    <property type="entry name" value="PPM-type-like_dom_sf"/>
</dbReference>
<dbReference type="GO" id="GO:0004722">
    <property type="term" value="F:protein serine/threonine phosphatase activity"/>
    <property type="evidence" value="ECO:0007669"/>
    <property type="project" value="InterPro"/>
</dbReference>
<dbReference type="Pfam" id="PF13672">
    <property type="entry name" value="PP2C_2"/>
    <property type="match status" value="1"/>
</dbReference>
<dbReference type="CDD" id="cd00143">
    <property type="entry name" value="PP2Cc"/>
    <property type="match status" value="1"/>
</dbReference>
<dbReference type="EMBL" id="CP014672">
    <property type="protein sequence ID" value="ANW99330.1"/>
    <property type="molecule type" value="Genomic_DNA"/>
</dbReference>
<dbReference type="AlphaFoldDB" id="A0A1B1YF08"/>
<dbReference type="SMART" id="SM00331">
    <property type="entry name" value="PP2C_SIG"/>
    <property type="match status" value="1"/>
</dbReference>
<dbReference type="NCBIfam" id="NF033484">
    <property type="entry name" value="Stp1_PP2C_phos"/>
    <property type="match status" value="1"/>
</dbReference>
<evidence type="ECO:0000313" key="2">
    <source>
        <dbReference type="EMBL" id="ANW99330.1"/>
    </source>
</evidence>
<feature type="domain" description="PPM-type phosphatase" evidence="1">
    <location>
        <begin position="2"/>
        <end position="244"/>
    </location>
</feature>
<sequence>MEYAAISDKGIIREQNEDFWNIILDADGNPQAFIVADGMGGHKAGDIASKLAVESISNSISSYLETRDAGSSVEQVLQEAINKANEEIFRYSEEHLNGSGIGTTLTAGMLCDGKLIIAHIGDSSLYLVRNETIKKLTKDHSFVGELVDRGILDQEKARVHPMRNQITRALGYEKEVQVDFYSLDIMPDDIYLFCTDGLTMKLSADELLSMLKEEADLNTVLKNMVALANERGGDDNITAIVVKI</sequence>
<dbReference type="Proteomes" id="UP000092971">
    <property type="component" value="Chromosome"/>
</dbReference>
<evidence type="ECO:0000313" key="3">
    <source>
        <dbReference type="Proteomes" id="UP000092971"/>
    </source>
</evidence>